<dbReference type="RefSeq" id="WP_185577258.1">
    <property type="nucleotide sequence ID" value="NZ_JAARYH010000007.1"/>
</dbReference>
<dbReference type="AlphaFoldDB" id="A0A7X0Z211"/>
<protein>
    <submittedName>
        <fullName evidence="1">Uncharacterized protein</fullName>
    </submittedName>
</protein>
<dbReference type="InterPro" id="IPR036390">
    <property type="entry name" value="WH_DNA-bd_sf"/>
</dbReference>
<dbReference type="SUPFAM" id="SSF46785">
    <property type="entry name" value="Winged helix' DNA-binding domain"/>
    <property type="match status" value="1"/>
</dbReference>
<evidence type="ECO:0000313" key="2">
    <source>
        <dbReference type="Proteomes" id="UP000519573"/>
    </source>
</evidence>
<organism evidence="1 2">
    <name type="scientific">Listeria booriae</name>
    <dbReference type="NCBI Taxonomy" id="1552123"/>
    <lineage>
        <taxon>Bacteria</taxon>
        <taxon>Bacillati</taxon>
        <taxon>Bacillota</taxon>
        <taxon>Bacilli</taxon>
        <taxon>Bacillales</taxon>
        <taxon>Listeriaceae</taxon>
        <taxon>Listeria</taxon>
    </lineage>
</organism>
<accession>A0A7X0Z211</accession>
<dbReference type="Gene3D" id="1.10.10.10">
    <property type="entry name" value="Winged helix-like DNA-binding domain superfamily/Winged helix DNA-binding domain"/>
    <property type="match status" value="1"/>
</dbReference>
<gene>
    <name evidence="1" type="ORF">HCB26_14625</name>
</gene>
<proteinExistence type="predicted"/>
<evidence type="ECO:0000313" key="1">
    <source>
        <dbReference type="EMBL" id="MBC2167809.1"/>
    </source>
</evidence>
<name>A0A7X0Z211_9LIST</name>
<dbReference type="InterPro" id="IPR036388">
    <property type="entry name" value="WH-like_DNA-bd_sf"/>
</dbReference>
<dbReference type="Proteomes" id="UP000519573">
    <property type="component" value="Unassembled WGS sequence"/>
</dbReference>
<comment type="caution">
    <text evidence="1">The sequence shown here is derived from an EMBL/GenBank/DDBJ whole genome shotgun (WGS) entry which is preliminary data.</text>
</comment>
<dbReference type="EMBL" id="JAARYH010000007">
    <property type="protein sequence ID" value="MBC2167809.1"/>
    <property type="molecule type" value="Genomic_DNA"/>
</dbReference>
<reference evidence="1 2" key="1">
    <citation type="submission" date="2020-03" db="EMBL/GenBank/DDBJ databases">
        <title>Soil Listeria distribution.</title>
        <authorList>
            <person name="Liao J."/>
            <person name="Wiedmann M."/>
        </authorList>
    </citation>
    <scope>NUCLEOTIDE SEQUENCE [LARGE SCALE GENOMIC DNA]</scope>
    <source>
        <strain evidence="1 2">FSL L7-0245</strain>
    </source>
</reference>
<sequence length="79" mass="9296">MKQEALGMVRILYILQKKRMSIEQLEQEESSGHSLPIQPIVQKLHQYGYVYLIYYQTDVYVSLTKKGSKLLNKAIKMYV</sequence>